<evidence type="ECO:0000256" key="1">
    <source>
        <dbReference type="SAM" id="Phobius"/>
    </source>
</evidence>
<keyword evidence="1" id="KW-0472">Membrane</keyword>
<sequence>MTHIAIIIYIELSSADKRKNQNRIFLTQTENIHSFVRMRKQLIVIVSNIVLLVCIQPTIGQSLYQPYSHAFYQKLSPVLYSPDTRLHTAFKPMIMDSTLATDFNNIVNLHGDHRTSWGGRKLWQEHLIELDYGKNTFYADLLPDFQMGRSTREDKSIWIFSKGIQIGGKIGEKWAFQANYFHNQAQFADYINDYVEQHGVVPGEAGTVRNNGSQRRWSNATANLSFTPIHYLNISLAYDKNFIGDGYRSLLLSDVSANYLSLKLTGTLGNVQYVSLLSYMRDPFATTFENTVSLSEVPNNGTGANRFKWGAFQYLDWNITNRFSAGFFQSVIWAPKNSAGRRGFDFNYISPLIFLRSVELTNTSSPDKMHLGINTKYKILDNMVVYGQFLLGELTISQLFAGNGYLHNKFGIQLGARGHDLFGIKKLNYLGEFNTVRPYTYQHFTPITAYTNYSQPLAHPLGANFREGIALLNYSFLSFDFQAQGVWAMYGADPDANTNYGGDIFKYYTQYPSEFGNTIGQGVNTHLVYLGFKAAYLLNPKYNLRIELAATNRRASDIGSTNNTSLFSIGLRSSFRNQYHDF</sequence>
<dbReference type="AlphaFoldDB" id="A0A1I3N0U1"/>
<gene>
    <name evidence="2" type="ORF">SAMN05444682_10762</name>
</gene>
<keyword evidence="3" id="KW-1185">Reference proteome</keyword>
<name>A0A1I3N0U1_9SPHI</name>
<reference evidence="2 3" key="1">
    <citation type="submission" date="2016-10" db="EMBL/GenBank/DDBJ databases">
        <authorList>
            <person name="de Groot N.N."/>
        </authorList>
    </citation>
    <scope>NUCLEOTIDE SEQUENCE [LARGE SCALE GENOMIC DNA]</scope>
    <source>
        <strain evidence="2 3">RK1</strain>
    </source>
</reference>
<organism evidence="2 3">
    <name type="scientific">Parapedobacter indicus</name>
    <dbReference type="NCBI Taxonomy" id="1477437"/>
    <lineage>
        <taxon>Bacteria</taxon>
        <taxon>Pseudomonadati</taxon>
        <taxon>Bacteroidota</taxon>
        <taxon>Sphingobacteriia</taxon>
        <taxon>Sphingobacteriales</taxon>
        <taxon>Sphingobacteriaceae</taxon>
        <taxon>Parapedobacter</taxon>
    </lineage>
</organism>
<dbReference type="STRING" id="1477437.SAMN05444682_10762"/>
<evidence type="ECO:0000313" key="2">
    <source>
        <dbReference type="EMBL" id="SFJ02868.1"/>
    </source>
</evidence>
<dbReference type="InterPro" id="IPR038636">
    <property type="entry name" value="Wzi_sf"/>
</dbReference>
<evidence type="ECO:0000313" key="3">
    <source>
        <dbReference type="Proteomes" id="UP000198670"/>
    </source>
</evidence>
<dbReference type="Gene3D" id="2.40.160.130">
    <property type="entry name" value="Capsule assembly protein Wzi"/>
    <property type="match status" value="1"/>
</dbReference>
<dbReference type="Proteomes" id="UP000198670">
    <property type="component" value="Unassembled WGS sequence"/>
</dbReference>
<evidence type="ECO:0008006" key="4">
    <source>
        <dbReference type="Google" id="ProtNLM"/>
    </source>
</evidence>
<accession>A0A1I3N0U1</accession>
<feature type="transmembrane region" description="Helical" evidence="1">
    <location>
        <begin position="42"/>
        <end position="64"/>
    </location>
</feature>
<protein>
    <recommendedName>
        <fullName evidence="4">Capsule assembly protein Wzi</fullName>
    </recommendedName>
</protein>
<proteinExistence type="predicted"/>
<keyword evidence="1" id="KW-0812">Transmembrane</keyword>
<dbReference type="EMBL" id="FOQO01000007">
    <property type="protein sequence ID" value="SFJ02868.1"/>
    <property type="molecule type" value="Genomic_DNA"/>
</dbReference>
<keyword evidence="1" id="KW-1133">Transmembrane helix</keyword>